<evidence type="ECO:0000313" key="3">
    <source>
        <dbReference type="Proteomes" id="UP000317572"/>
    </source>
</evidence>
<dbReference type="SUPFAM" id="SSF47413">
    <property type="entry name" value="lambda repressor-like DNA-binding domains"/>
    <property type="match status" value="1"/>
</dbReference>
<accession>A0A515CTG1</accession>
<proteinExistence type="predicted"/>
<dbReference type="InterPro" id="IPR031856">
    <property type="entry name" value="YdaS_toxin-like"/>
</dbReference>
<organism evidence="2 3">
    <name type="scientific">Serratia liquefaciens</name>
    <dbReference type="NCBI Taxonomy" id="614"/>
    <lineage>
        <taxon>Bacteria</taxon>
        <taxon>Pseudomonadati</taxon>
        <taxon>Pseudomonadota</taxon>
        <taxon>Gammaproteobacteria</taxon>
        <taxon>Enterobacterales</taxon>
        <taxon>Yersiniaceae</taxon>
        <taxon>Serratia</taxon>
    </lineage>
</organism>
<reference evidence="2 3" key="1">
    <citation type="submission" date="2018-11" db="EMBL/GenBank/DDBJ databases">
        <title>The first complete genome of Serratia liquefaciens isolated from metalophyte plant revel distinctness adaptive mechanisms in an extreme habitat.</title>
        <authorList>
            <person name="Caneschi W.L."/>
            <person name="Sanchez A.B."/>
            <person name="Felestrino E.B."/>
            <person name="Assis R.A.B."/>
            <person name="Lemes C.G.C."/>
            <person name="Cordeiro I.F."/>
            <person name="Fonseca N.P."/>
            <person name="Villa M."/>
            <person name="Vieira I.T."/>
            <person name="Moraes L.A."/>
            <person name="Kamino L.H.Y."/>
            <person name="do Carmo F."/>
            <person name="Garcia C.M."/>
            <person name="Almeida N.F."/>
            <person name="Silva R.S."/>
            <person name="Ferro J.A."/>
            <person name="Ferro M.I.T."/>
            <person name="Varani A.M."/>
            <person name="Ferreira R.M."/>
            <person name="dos Santos V.L."/>
            <person name="Silva U.C."/>
            <person name="Setubal J.C."/>
            <person name="Moreira L.M."/>
        </authorList>
    </citation>
    <scope>NUCLEOTIDE SEQUENCE [LARGE SCALE GENOMIC DNA]</scope>
    <source>
        <strain evidence="2 3">FG3</strain>
    </source>
</reference>
<dbReference type="Proteomes" id="UP000317572">
    <property type="component" value="Chromosome"/>
</dbReference>
<dbReference type="RefSeq" id="WP_142814967.1">
    <property type="nucleotide sequence ID" value="NZ_CP033893.1"/>
</dbReference>
<evidence type="ECO:0000256" key="1">
    <source>
        <dbReference type="SAM" id="MobiDB-lite"/>
    </source>
</evidence>
<dbReference type="AlphaFoldDB" id="A0A515CTG1"/>
<gene>
    <name evidence="2" type="ORF">EGO53_06515</name>
</gene>
<protein>
    <submittedName>
        <fullName evidence="2">Rha family transcriptional regulator</fullName>
    </submittedName>
</protein>
<dbReference type="GO" id="GO:0003677">
    <property type="term" value="F:DNA binding"/>
    <property type="evidence" value="ECO:0007669"/>
    <property type="project" value="InterPro"/>
</dbReference>
<feature type="region of interest" description="Disordered" evidence="1">
    <location>
        <begin position="56"/>
        <end position="81"/>
    </location>
</feature>
<sequence>MSALEKAICAAGSATKLANQLGISSMTISHWKNRYKGLVPADRVFPIFNVTGVTPHELRPDLYPNPTDGLPQATQDSRPEN</sequence>
<feature type="compositionally biased region" description="Polar residues" evidence="1">
    <location>
        <begin position="72"/>
        <end position="81"/>
    </location>
</feature>
<dbReference type="Gene3D" id="1.10.260.40">
    <property type="entry name" value="lambda repressor-like DNA-binding domains"/>
    <property type="match status" value="1"/>
</dbReference>
<evidence type="ECO:0000313" key="2">
    <source>
        <dbReference type="EMBL" id="QDL31454.1"/>
    </source>
</evidence>
<dbReference type="EMBL" id="CP033893">
    <property type="protein sequence ID" value="QDL31454.1"/>
    <property type="molecule type" value="Genomic_DNA"/>
</dbReference>
<name>A0A515CTG1_SERLI</name>
<dbReference type="Pfam" id="PF15943">
    <property type="entry name" value="YdaS_toxin"/>
    <property type="match status" value="1"/>
</dbReference>
<dbReference type="InterPro" id="IPR010982">
    <property type="entry name" value="Lambda_DNA-bd_dom_sf"/>
</dbReference>